<dbReference type="AlphaFoldDB" id="A0A543IJU1"/>
<dbReference type="Proteomes" id="UP000316706">
    <property type="component" value="Unassembled WGS sequence"/>
</dbReference>
<name>A0A543IJU1_9ACTN</name>
<reference evidence="1 2" key="1">
    <citation type="submission" date="2019-06" db="EMBL/GenBank/DDBJ databases">
        <title>Sequencing the genomes of 1000 actinobacteria strains.</title>
        <authorList>
            <person name="Klenk H.-P."/>
        </authorList>
    </citation>
    <scope>NUCLEOTIDE SEQUENCE [LARGE SCALE GENOMIC DNA]</scope>
    <source>
        <strain evidence="1 2">DSM 45043</strain>
    </source>
</reference>
<evidence type="ECO:0000313" key="1">
    <source>
        <dbReference type="EMBL" id="TQM70836.1"/>
    </source>
</evidence>
<accession>A0A543IJU1</accession>
<sequence>MCSPVVSTMTKSAQSWIAACPGCSNSGVPAAYSAAFGVRLRESRALRGMWCANPRDLSLAQRIQDDQGRTVFGDFAEHLAVPAPATAHVGVTVEGGVSGPYPWRRPA</sequence>
<evidence type="ECO:0000313" key="2">
    <source>
        <dbReference type="Proteomes" id="UP000316706"/>
    </source>
</evidence>
<gene>
    <name evidence="1" type="ORF">FHX41_4577</name>
</gene>
<keyword evidence="2" id="KW-1185">Reference proteome</keyword>
<organism evidence="1 2">
    <name type="scientific">Actinomadura hallensis</name>
    <dbReference type="NCBI Taxonomy" id="337895"/>
    <lineage>
        <taxon>Bacteria</taxon>
        <taxon>Bacillati</taxon>
        <taxon>Actinomycetota</taxon>
        <taxon>Actinomycetes</taxon>
        <taxon>Streptosporangiales</taxon>
        <taxon>Thermomonosporaceae</taxon>
        <taxon>Actinomadura</taxon>
    </lineage>
</organism>
<comment type="caution">
    <text evidence="1">The sequence shown here is derived from an EMBL/GenBank/DDBJ whole genome shotgun (WGS) entry which is preliminary data.</text>
</comment>
<protein>
    <submittedName>
        <fullName evidence="1">Uncharacterized protein</fullName>
    </submittedName>
</protein>
<dbReference type="EMBL" id="VFPO01000001">
    <property type="protein sequence ID" value="TQM70836.1"/>
    <property type="molecule type" value="Genomic_DNA"/>
</dbReference>
<proteinExistence type="predicted"/>